<dbReference type="InterPro" id="IPR036388">
    <property type="entry name" value="WH-like_DNA-bd_sf"/>
</dbReference>
<dbReference type="RefSeq" id="WP_156590290.1">
    <property type="nucleotide sequence ID" value="NZ_WPHU01000002.1"/>
</dbReference>
<protein>
    <recommendedName>
        <fullName evidence="1">Peptidase S74 domain-containing protein</fullName>
    </recommendedName>
</protein>
<dbReference type="AlphaFoldDB" id="A0A7K1RAV5"/>
<dbReference type="EMBL" id="WPHU01000002">
    <property type="protein sequence ID" value="MVA55289.1"/>
    <property type="molecule type" value="Genomic_DNA"/>
</dbReference>
<dbReference type="InterPro" id="IPR044914">
    <property type="entry name" value="Endosialidase_C_dom_sf"/>
</dbReference>
<dbReference type="Pfam" id="PF13884">
    <property type="entry name" value="Peptidase_S74"/>
    <property type="match status" value="1"/>
</dbReference>
<comment type="caution">
    <text evidence="2">The sequence shown here is derived from an EMBL/GenBank/DDBJ whole genome shotgun (WGS) entry which is preliminary data.</text>
</comment>
<reference evidence="2 3" key="1">
    <citation type="submission" date="2019-12" db="EMBL/GenBank/DDBJ databases">
        <title>Whole-genome sequencing of Allorhizobium vitis.</title>
        <authorList>
            <person name="Gan H.M."/>
            <person name="Szegedi E."/>
            <person name="Burr T."/>
            <person name="Savka M.A."/>
        </authorList>
    </citation>
    <scope>NUCLEOTIDE SEQUENCE [LARGE SCALE GENOMIC DNA]</scope>
    <source>
        <strain evidence="2 3">CG415</strain>
    </source>
</reference>
<dbReference type="InterPro" id="IPR030392">
    <property type="entry name" value="S74_ICA"/>
</dbReference>
<organism evidence="2 3">
    <name type="scientific">Agrobacterium vitis</name>
    <name type="common">Rhizobium vitis</name>
    <dbReference type="NCBI Taxonomy" id="373"/>
    <lineage>
        <taxon>Bacteria</taxon>
        <taxon>Pseudomonadati</taxon>
        <taxon>Pseudomonadota</taxon>
        <taxon>Alphaproteobacteria</taxon>
        <taxon>Hyphomicrobiales</taxon>
        <taxon>Rhizobiaceae</taxon>
        <taxon>Rhizobium/Agrobacterium group</taxon>
        <taxon>Agrobacterium</taxon>
    </lineage>
</organism>
<evidence type="ECO:0000313" key="3">
    <source>
        <dbReference type="Proteomes" id="UP000440716"/>
    </source>
</evidence>
<accession>A0A7K1RAV5</accession>
<dbReference type="Gene3D" id="4.10.1090.10">
    <property type="entry name" value="Endosialidase, domain 4"/>
    <property type="match status" value="1"/>
</dbReference>
<gene>
    <name evidence="2" type="ORF">GOZ88_04070</name>
</gene>
<dbReference type="SUPFAM" id="SSF51126">
    <property type="entry name" value="Pectin lyase-like"/>
    <property type="match status" value="1"/>
</dbReference>
<evidence type="ECO:0000259" key="1">
    <source>
        <dbReference type="PROSITE" id="PS51688"/>
    </source>
</evidence>
<dbReference type="InterPro" id="IPR011050">
    <property type="entry name" value="Pectin_lyase_fold/virulence"/>
</dbReference>
<dbReference type="InterPro" id="IPR012334">
    <property type="entry name" value="Pectin_lyas_fold"/>
</dbReference>
<dbReference type="Proteomes" id="UP000440716">
    <property type="component" value="Unassembled WGS sequence"/>
</dbReference>
<dbReference type="PROSITE" id="PS51688">
    <property type="entry name" value="ICA"/>
    <property type="match status" value="1"/>
</dbReference>
<evidence type="ECO:0000313" key="2">
    <source>
        <dbReference type="EMBL" id="MVA55289.1"/>
    </source>
</evidence>
<proteinExistence type="predicted"/>
<dbReference type="Gene3D" id="2.160.20.10">
    <property type="entry name" value="Single-stranded right-handed beta-helix, Pectin lyase-like"/>
    <property type="match status" value="1"/>
</dbReference>
<dbReference type="Gene3D" id="1.10.10.10">
    <property type="entry name" value="Winged helix-like DNA-binding domain superfamily/Winged helix DNA-binding domain"/>
    <property type="match status" value="1"/>
</dbReference>
<sequence length="877" mass="93842">MTDLGVKSPNVSVASLLDDVLGNRAGSSRRLKIVDLAKQLAGTSPINLLGNQAPLYATYADLVAATIATKVSAWVYEDPDPAKNGIYGWMSNTWTWVLPLPYSFIDATDAGAGTANAIKATSDIPISEAALISVEIFRNTTDVPVTISFNDGPALTIKTITNSAQLALTGGMLVWGKIYGSDFRLTVDQDVSALVAQVEVKAAAAAASAQEAENSETAAANYAASINPASFVPKTWVTRNVLQHGAYSDGTNAAATSTAFQAAYNAASEGDTIIVPPGSYDFTAGVSGTKQVCWQVYGKLLLASFNWPDILPGVIVEHGSRQYKNGVTRTIASRSVFWGEALNANESVDYTSIDIQDDIQLNTGRVQGFVVYGRAKAGAYGIRQVLAGQSLILGTPGATPGLGYWVGVQGYSGAFAASAHDDSLHGSNFYAETTDGATGYYNITGSESNALIRTGSSARFRSGFQAAGGGNLHGTETDAAFYASTLAGATVRWKLGLAFGNANGDYALGTTSTAIDINEQTIYRGLDLHSTTVTDAIINEVNNRMETASLQMTSPGHSLLLGNRANVNTPKLYFCSSGNTTPDVTINFSGGTSTVNQGTMAISATDVAFGCTPRPSADNARPLGGASYRWSVVYSATGTINTSDRRAKLDITDIDPALARKLLKAIKPVTFRWKNDDTPAKTETRVVRRQKMEIIVDTREVEKIDLVEGKAVLSIITESYEREEAVFEEHLLFDEASAPVMRKVRVEVGKRQKVTLVKQEDGSRLEQPVFDDNGNPVMEPVYDLQEVQRVYREPVWEEVEEIVEISPAHNKTNVRTHWGFIAQQVETALAEVGLTTNDFAGFVYDPESDTCTEAIFQSSTIKTNSCSRAGTARTSPS</sequence>
<feature type="domain" description="Peptidase S74" evidence="1">
    <location>
        <begin position="643"/>
        <end position="803"/>
    </location>
</feature>
<name>A0A7K1RAV5_AGRVI</name>